<comment type="caution">
    <text evidence="4">The sequence shown here is derived from an EMBL/GenBank/DDBJ whole genome shotgun (WGS) entry which is preliminary data.</text>
</comment>
<feature type="domain" description="CBS" evidence="3">
    <location>
        <begin position="143"/>
        <end position="198"/>
    </location>
</feature>
<name>A0A8T5ULW0_9EURY</name>
<dbReference type="PANTHER" id="PTHR48108">
    <property type="entry name" value="CBS DOMAIN-CONTAINING PROTEIN CBSX2, CHLOROPLASTIC"/>
    <property type="match status" value="1"/>
</dbReference>
<gene>
    <name evidence="4" type="ORF">K8N75_02180</name>
</gene>
<dbReference type="Proteomes" id="UP000825933">
    <property type="component" value="Unassembled WGS sequence"/>
</dbReference>
<dbReference type="InterPro" id="IPR000644">
    <property type="entry name" value="CBS_dom"/>
</dbReference>
<feature type="domain" description="CBS" evidence="3">
    <location>
        <begin position="7"/>
        <end position="72"/>
    </location>
</feature>
<dbReference type="EMBL" id="JAIOUQ010000003">
    <property type="protein sequence ID" value="MBZ2164858.1"/>
    <property type="molecule type" value="Genomic_DNA"/>
</dbReference>
<sequence>MHVKDIMKEEVVHVDKDQNIQDALKLMKKHKISRLPVVNINADHDRELVGIVTEKDIALRLGSSKYGNLPPSHFHVSTVMKQDPVVIESTQNIGIAAETMIKNKIDGMPVINDCEIVGMLTKTDFLEICKGKPFNSTNIADRMETDLVTVSPSDRLVHARRCLIDKEVGRLPVVEEDILEGIITAKDVANAMMSFRKIVPDKYKNARIRNLLVGDVMTQNVKTIDGGSTLEQAVTVMLENRISGIPVELDGKLKGIITKTDLINFVVELEEVS</sequence>
<keyword evidence="5" id="KW-1185">Reference proteome</keyword>
<dbReference type="SUPFAM" id="SSF54631">
    <property type="entry name" value="CBS-domain pair"/>
    <property type="match status" value="2"/>
</dbReference>
<dbReference type="Pfam" id="PF00571">
    <property type="entry name" value="CBS"/>
    <property type="match status" value="4"/>
</dbReference>
<protein>
    <submittedName>
        <fullName evidence="4">CBS domain-containing protein</fullName>
    </submittedName>
</protein>
<reference evidence="5" key="1">
    <citation type="journal article" date="2022" name="Microbiol. Resour. Announc.">
        <title>Draft Genome Sequence of a Methanogenic Archaeon from West Spitsbergen Permafrost.</title>
        <authorList>
            <person name="Trubitsyn V."/>
            <person name="Rivkina E."/>
            <person name="Shcherbakova V."/>
        </authorList>
    </citation>
    <scope>NUCLEOTIDE SEQUENCE [LARGE SCALE GENOMIC DNA]</scope>
    <source>
        <strain evidence="5">VT</strain>
    </source>
</reference>
<dbReference type="PANTHER" id="PTHR48108:SF26">
    <property type="entry name" value="CBS DOMAIN-CONTAINING PROTEIN DDB_G0289609"/>
    <property type="match status" value="1"/>
</dbReference>
<accession>A0A8T5ULW0</accession>
<feature type="domain" description="CBS" evidence="3">
    <location>
        <begin position="217"/>
        <end position="272"/>
    </location>
</feature>
<evidence type="ECO:0000256" key="1">
    <source>
        <dbReference type="ARBA" id="ARBA00022737"/>
    </source>
</evidence>
<dbReference type="AlphaFoldDB" id="A0A8T5ULW0"/>
<feature type="domain" description="CBS" evidence="3">
    <location>
        <begin position="80"/>
        <end position="137"/>
    </location>
</feature>
<dbReference type="InterPro" id="IPR046342">
    <property type="entry name" value="CBS_dom_sf"/>
</dbReference>
<dbReference type="InterPro" id="IPR051462">
    <property type="entry name" value="CBS_domain-containing"/>
</dbReference>
<dbReference type="Gene3D" id="3.10.580.10">
    <property type="entry name" value="CBS-domain"/>
    <property type="match status" value="2"/>
</dbReference>
<dbReference type="RefSeq" id="WP_223790514.1">
    <property type="nucleotide sequence ID" value="NZ_JAIOUQ010000003.1"/>
</dbReference>
<proteinExistence type="predicted"/>
<evidence type="ECO:0000313" key="5">
    <source>
        <dbReference type="Proteomes" id="UP000825933"/>
    </source>
</evidence>
<evidence type="ECO:0000259" key="3">
    <source>
        <dbReference type="PROSITE" id="PS51371"/>
    </source>
</evidence>
<dbReference type="PROSITE" id="PS51371">
    <property type="entry name" value="CBS"/>
    <property type="match status" value="4"/>
</dbReference>
<keyword evidence="1" id="KW-0677">Repeat</keyword>
<evidence type="ECO:0000313" key="4">
    <source>
        <dbReference type="EMBL" id="MBZ2164858.1"/>
    </source>
</evidence>
<dbReference type="SMART" id="SM00116">
    <property type="entry name" value="CBS"/>
    <property type="match status" value="4"/>
</dbReference>
<organism evidence="4 5">
    <name type="scientific">Methanobacterium spitsbergense</name>
    <dbReference type="NCBI Taxonomy" id="2874285"/>
    <lineage>
        <taxon>Archaea</taxon>
        <taxon>Methanobacteriati</taxon>
        <taxon>Methanobacteriota</taxon>
        <taxon>Methanomada group</taxon>
        <taxon>Methanobacteria</taxon>
        <taxon>Methanobacteriales</taxon>
        <taxon>Methanobacteriaceae</taxon>
        <taxon>Methanobacterium</taxon>
    </lineage>
</organism>
<evidence type="ECO:0000256" key="2">
    <source>
        <dbReference type="PROSITE-ProRule" id="PRU00703"/>
    </source>
</evidence>
<keyword evidence="2" id="KW-0129">CBS domain</keyword>